<dbReference type="GO" id="GO:0046872">
    <property type="term" value="F:metal ion binding"/>
    <property type="evidence" value="ECO:0007669"/>
    <property type="project" value="UniProtKB-KW"/>
</dbReference>
<dbReference type="EMBL" id="LGRX02026169">
    <property type="protein sequence ID" value="KAK3251242.1"/>
    <property type="molecule type" value="Genomic_DNA"/>
</dbReference>
<comment type="caution">
    <text evidence="3">The sequence shown here is derived from an EMBL/GenBank/DDBJ whole genome shotgun (WGS) entry which is preliminary data.</text>
</comment>
<dbReference type="PROSITE" id="PS51471">
    <property type="entry name" value="FE2OG_OXY"/>
    <property type="match status" value="1"/>
</dbReference>
<feature type="domain" description="Fe2OG dioxygenase" evidence="2">
    <location>
        <begin position="266"/>
        <end position="376"/>
    </location>
</feature>
<dbReference type="SUPFAM" id="SSF51197">
    <property type="entry name" value="Clavaminate synthase-like"/>
    <property type="match status" value="1"/>
</dbReference>
<dbReference type="Proteomes" id="UP001190700">
    <property type="component" value="Unassembled WGS sequence"/>
</dbReference>
<keyword evidence="1" id="KW-0408">Iron</keyword>
<dbReference type="InterPro" id="IPR026992">
    <property type="entry name" value="DIOX_N"/>
</dbReference>
<evidence type="ECO:0000259" key="2">
    <source>
        <dbReference type="PROSITE" id="PS51471"/>
    </source>
</evidence>
<dbReference type="GO" id="GO:0016491">
    <property type="term" value="F:oxidoreductase activity"/>
    <property type="evidence" value="ECO:0007669"/>
    <property type="project" value="UniProtKB-KW"/>
</dbReference>
<organism evidence="3 4">
    <name type="scientific">Cymbomonas tetramitiformis</name>
    <dbReference type="NCBI Taxonomy" id="36881"/>
    <lineage>
        <taxon>Eukaryota</taxon>
        <taxon>Viridiplantae</taxon>
        <taxon>Chlorophyta</taxon>
        <taxon>Pyramimonadophyceae</taxon>
        <taxon>Pyramimonadales</taxon>
        <taxon>Pyramimonadaceae</taxon>
        <taxon>Cymbomonas</taxon>
    </lineage>
</organism>
<dbReference type="InterPro" id="IPR005123">
    <property type="entry name" value="Oxoglu/Fe-dep_dioxygenase_dom"/>
</dbReference>
<dbReference type="AlphaFoldDB" id="A0AAE0F4N8"/>
<name>A0AAE0F4N8_9CHLO</name>
<keyword evidence="1" id="KW-0560">Oxidoreductase</keyword>
<dbReference type="PRINTS" id="PR00682">
    <property type="entry name" value="IPNSYNTHASE"/>
</dbReference>
<keyword evidence="1" id="KW-0479">Metal-binding</keyword>
<dbReference type="InterPro" id="IPR027443">
    <property type="entry name" value="IPNS-like_sf"/>
</dbReference>
<dbReference type="InterPro" id="IPR044861">
    <property type="entry name" value="IPNS-like_FE2OG_OXY"/>
</dbReference>
<dbReference type="Pfam" id="PF14226">
    <property type="entry name" value="DIOX_N"/>
    <property type="match status" value="1"/>
</dbReference>
<comment type="similarity">
    <text evidence="1">Belongs to the iron/ascorbate-dependent oxidoreductase family.</text>
</comment>
<protein>
    <recommendedName>
        <fullName evidence="2">Fe2OG dioxygenase domain-containing protein</fullName>
    </recommendedName>
</protein>
<evidence type="ECO:0000256" key="1">
    <source>
        <dbReference type="RuleBase" id="RU003682"/>
    </source>
</evidence>
<dbReference type="Pfam" id="PF03171">
    <property type="entry name" value="2OG-FeII_Oxy"/>
    <property type="match status" value="1"/>
</dbReference>
<proteinExistence type="inferred from homology"/>
<dbReference type="PANTHER" id="PTHR47990">
    <property type="entry name" value="2-OXOGLUTARATE (2OG) AND FE(II)-DEPENDENT OXYGENASE SUPERFAMILY PROTEIN-RELATED"/>
    <property type="match status" value="1"/>
</dbReference>
<evidence type="ECO:0000313" key="3">
    <source>
        <dbReference type="EMBL" id="KAK3251242.1"/>
    </source>
</evidence>
<accession>A0AAE0F4N8</accession>
<dbReference type="InterPro" id="IPR050231">
    <property type="entry name" value="Iron_ascorbate_oxido_reductase"/>
</dbReference>
<reference evidence="3 4" key="1">
    <citation type="journal article" date="2015" name="Genome Biol. Evol.">
        <title>Comparative Genomics of a Bacterivorous Green Alga Reveals Evolutionary Causalities and Consequences of Phago-Mixotrophic Mode of Nutrition.</title>
        <authorList>
            <person name="Burns J.A."/>
            <person name="Paasch A."/>
            <person name="Narechania A."/>
            <person name="Kim E."/>
        </authorList>
    </citation>
    <scope>NUCLEOTIDE SEQUENCE [LARGE SCALE GENOMIC DNA]</scope>
    <source>
        <strain evidence="3 4">PLY_AMNH</strain>
    </source>
</reference>
<sequence>MVSHHSSSCQGTVSTLKIGRHFHGGLEGCSPRPRACPQAASRNYPPVRLHSYQGGLQGRAHARPSRVQRRAGKCGDAAGSVEKVAQVPTIKLPPPDADNATLMETAKLIDEALQTVGFFAVTGHGIPREVVSSASGSARAFFDLPASEKATVAMPYQGYPYGYAAVGSEALSKSTGTVTPPDLKETFSVGPPQRPQHLLRSEQAVPESVEAFVYAESQWPEEPPQLRSHLETYYHAMGDLAAYIMKLFALALELPSDHFEDKIDAHISALRVVNYPEVDPSLARPELGQLRAGAHSDYGSLTILLGEDRPGGLEIMSAGTWQKVPAVEDGFIVNLGDLMAVWTNDRWLSTLHRVALPPPDFDGTTRRQSLVFFHQPNWDAMISCIPSCMNEQADTKCTVWIVV</sequence>
<gene>
    <name evidence="3" type="ORF">CYMTET_39411</name>
</gene>
<keyword evidence="4" id="KW-1185">Reference proteome</keyword>
<evidence type="ECO:0000313" key="4">
    <source>
        <dbReference type="Proteomes" id="UP001190700"/>
    </source>
</evidence>
<dbReference type="Gene3D" id="2.60.120.330">
    <property type="entry name" value="B-lactam Antibiotic, Isopenicillin N Synthase, Chain"/>
    <property type="match status" value="1"/>
</dbReference>